<gene>
    <name evidence="1" type="ORF">IRI77_29285</name>
</gene>
<accession>A0A7S7SIB2</accession>
<proteinExistence type="predicted"/>
<dbReference type="RefSeq" id="WP_194448511.1">
    <property type="nucleotide sequence ID" value="NZ_CP063849.1"/>
</dbReference>
<sequence length="293" mass="32115">MSLRFLDQVRTAISRINPNEIRQSAERPVRVLMLGSSSAFYAQLEDFLAPADVSREKRMEVARTLSRAGDADPDGRYHLIVAESGSTIPAGWDLNKDAFIFDPAHPNRLVHNVIENFDEATLPLARLFPPFRQAAIHKTIHTVSKENALFSILTALPNVIPSLAELPWMVGEFASDTAVLTTNQIRMAFLLAAASDREVGFREQRSEIGSIVAGAWGWRAAARELVGKIPFGGGIIPKAAIAYAGTYVVGLSLERIYRIGYGLTRAERSEAYDAALAKGKDVAAGLLDKVRRK</sequence>
<evidence type="ECO:0000313" key="1">
    <source>
        <dbReference type="EMBL" id="QOY86842.1"/>
    </source>
</evidence>
<dbReference type="AlphaFoldDB" id="A0A7S7SIB2"/>
<organism evidence="1 2">
    <name type="scientific">Paludibaculum fermentans</name>
    <dbReference type="NCBI Taxonomy" id="1473598"/>
    <lineage>
        <taxon>Bacteria</taxon>
        <taxon>Pseudomonadati</taxon>
        <taxon>Acidobacteriota</taxon>
        <taxon>Terriglobia</taxon>
        <taxon>Bryobacterales</taxon>
        <taxon>Bryobacteraceae</taxon>
        <taxon>Paludibaculum</taxon>
    </lineage>
</organism>
<evidence type="ECO:0000313" key="2">
    <source>
        <dbReference type="Proteomes" id="UP000593892"/>
    </source>
</evidence>
<protein>
    <recommendedName>
        <fullName evidence="3">DUF697 domain-containing protein</fullName>
    </recommendedName>
</protein>
<dbReference type="EMBL" id="CP063849">
    <property type="protein sequence ID" value="QOY86842.1"/>
    <property type="molecule type" value="Genomic_DNA"/>
</dbReference>
<name>A0A7S7SIB2_PALFE</name>
<dbReference type="Proteomes" id="UP000593892">
    <property type="component" value="Chromosome"/>
</dbReference>
<reference evidence="1 2" key="1">
    <citation type="submission" date="2020-10" db="EMBL/GenBank/DDBJ databases">
        <title>Complete genome sequence of Paludibaculum fermentans P105T, a facultatively anaerobic acidobacterium capable of dissimilatory Fe(III) reduction.</title>
        <authorList>
            <person name="Dedysh S.N."/>
            <person name="Beletsky A.V."/>
            <person name="Kulichevskaya I.S."/>
            <person name="Mardanov A.V."/>
            <person name="Ravin N.V."/>
        </authorList>
    </citation>
    <scope>NUCLEOTIDE SEQUENCE [LARGE SCALE GENOMIC DNA]</scope>
    <source>
        <strain evidence="1 2">P105</strain>
    </source>
</reference>
<evidence type="ECO:0008006" key="3">
    <source>
        <dbReference type="Google" id="ProtNLM"/>
    </source>
</evidence>
<dbReference type="KEGG" id="pfer:IRI77_29285"/>
<keyword evidence="2" id="KW-1185">Reference proteome</keyword>